<dbReference type="STRING" id="692275.M3CXE6"/>
<feature type="signal peptide" evidence="2">
    <location>
        <begin position="1"/>
        <end position="21"/>
    </location>
</feature>
<reference evidence="3 4" key="1">
    <citation type="journal article" date="2012" name="PLoS Pathog.">
        <title>Diverse lifestyles and strategies of plant pathogenesis encoded in the genomes of eighteen Dothideomycetes fungi.</title>
        <authorList>
            <person name="Ohm R.A."/>
            <person name="Feau N."/>
            <person name="Henrissat B."/>
            <person name="Schoch C.L."/>
            <person name="Horwitz B.A."/>
            <person name="Barry K.W."/>
            <person name="Condon B.J."/>
            <person name="Copeland A.C."/>
            <person name="Dhillon B."/>
            <person name="Glaser F."/>
            <person name="Hesse C.N."/>
            <person name="Kosti I."/>
            <person name="LaButti K."/>
            <person name="Lindquist E.A."/>
            <person name="Lucas S."/>
            <person name="Salamov A.A."/>
            <person name="Bradshaw R.E."/>
            <person name="Ciuffetti L."/>
            <person name="Hamelin R.C."/>
            <person name="Kema G.H.J."/>
            <person name="Lawrence C."/>
            <person name="Scott J.A."/>
            <person name="Spatafora J.W."/>
            <person name="Turgeon B.G."/>
            <person name="de Wit P.J.G.M."/>
            <person name="Zhong S."/>
            <person name="Goodwin S.B."/>
            <person name="Grigoriev I.V."/>
        </authorList>
    </citation>
    <scope>NUCLEOTIDE SEQUENCE [LARGE SCALE GENOMIC DNA]</scope>
    <source>
        <strain evidence="3 4">SO2202</strain>
    </source>
</reference>
<keyword evidence="4" id="KW-1185">Reference proteome</keyword>
<protein>
    <submittedName>
        <fullName evidence="3">PLC-like phosphodiesterase</fullName>
    </submittedName>
</protein>
<dbReference type="GO" id="GO:0006629">
    <property type="term" value="P:lipid metabolic process"/>
    <property type="evidence" value="ECO:0007669"/>
    <property type="project" value="InterPro"/>
</dbReference>
<keyword evidence="2" id="KW-0732">Signal</keyword>
<proteinExistence type="predicted"/>
<feature type="region of interest" description="Disordered" evidence="1">
    <location>
        <begin position="81"/>
        <end position="104"/>
    </location>
</feature>
<dbReference type="EMBL" id="KB456271">
    <property type="protein sequence ID" value="EMF08336.1"/>
    <property type="molecule type" value="Genomic_DNA"/>
</dbReference>
<accession>M3CXE6</accession>
<dbReference type="PANTHER" id="PTHR13593:SF140">
    <property type="entry name" value="PLC-LIKE PHOSPHODIESTERASE"/>
    <property type="match status" value="1"/>
</dbReference>
<feature type="chain" id="PRO_5004032057" evidence="2">
    <location>
        <begin position="22"/>
        <end position="480"/>
    </location>
</feature>
<dbReference type="SUPFAM" id="SSF51695">
    <property type="entry name" value="PLC-like phosphodiesterases"/>
    <property type="match status" value="1"/>
</dbReference>
<dbReference type="InterPro" id="IPR017946">
    <property type="entry name" value="PLC-like_Pdiesterase_TIM-brl"/>
</dbReference>
<gene>
    <name evidence="3" type="ORF">SEPMUDRAFT_152025</name>
</gene>
<dbReference type="PANTHER" id="PTHR13593">
    <property type="match status" value="1"/>
</dbReference>
<evidence type="ECO:0000256" key="1">
    <source>
        <dbReference type="SAM" id="MobiDB-lite"/>
    </source>
</evidence>
<organism evidence="3 4">
    <name type="scientific">Sphaerulina musiva (strain SO2202)</name>
    <name type="common">Poplar stem canker fungus</name>
    <name type="synonym">Septoria musiva</name>
    <dbReference type="NCBI Taxonomy" id="692275"/>
    <lineage>
        <taxon>Eukaryota</taxon>
        <taxon>Fungi</taxon>
        <taxon>Dikarya</taxon>
        <taxon>Ascomycota</taxon>
        <taxon>Pezizomycotina</taxon>
        <taxon>Dothideomycetes</taxon>
        <taxon>Dothideomycetidae</taxon>
        <taxon>Mycosphaerellales</taxon>
        <taxon>Mycosphaerellaceae</taxon>
        <taxon>Sphaerulina</taxon>
    </lineage>
</organism>
<dbReference type="eggNOG" id="ENOG502RUV2">
    <property type="taxonomic scope" value="Eukaryota"/>
</dbReference>
<dbReference type="HOGENOM" id="CLU_037358_0_1_1"/>
<dbReference type="InterPro" id="IPR051057">
    <property type="entry name" value="PI-PLC_domain"/>
</dbReference>
<feature type="compositionally biased region" description="Low complexity" evidence="1">
    <location>
        <begin position="81"/>
        <end position="103"/>
    </location>
</feature>
<feature type="region of interest" description="Disordered" evidence="1">
    <location>
        <begin position="125"/>
        <end position="144"/>
    </location>
</feature>
<dbReference type="RefSeq" id="XP_016756457.1">
    <property type="nucleotide sequence ID" value="XM_016907197.1"/>
</dbReference>
<dbReference type="OrthoDB" id="7984201at2759"/>
<dbReference type="Pfam" id="PF26146">
    <property type="entry name" value="PI-PLC_X"/>
    <property type="match status" value="1"/>
</dbReference>
<dbReference type="Gene3D" id="3.20.20.190">
    <property type="entry name" value="Phosphatidylinositol (PI) phosphodiesterase"/>
    <property type="match status" value="1"/>
</dbReference>
<evidence type="ECO:0000256" key="2">
    <source>
        <dbReference type="SAM" id="SignalP"/>
    </source>
</evidence>
<dbReference type="OMA" id="CNNYVEF"/>
<sequence>MLPNAIWLMCLAAATTAGVRAQDSSSTTDSSDTSTMTTETFSALTFTNSYSVLTGSDVPTYVFTGSGYTYATVGGQVTRSTTSSSTATVSGSSNGTASSTNSQITASTHHVSLTQIGGGIAATATSNSTTTNSTASSTSSAAAPTNTVPCNGFPEFCTRQYSNITMVASHNSAFVVPNNAASNQELPIIDQLNDGIRMLQGEVQWENGTTYNCHTSCSQLNAGPWQDGLEIVRSWLQENPYEVLTILIGNSDFTVVENFVPAITNAGLLPYVYEPTYIPQHRDQWPTLGEMILTNKRLVFFMDYNANQTSVPYILDEFTHIWESPFSPTDQAFPCTQQRPPDLDPDVARDQFMNLANHNLNTAVDLSSVGISTSEPILIPNTAELNLTNGEQVGLFGTLGTMNQNCTDMWNRAPNFLLVDYYNRGSPSAGSVFQVAARANNVTYTQDCCGNVESSASSTRFSTALAAVAIVVIVNAVGGW</sequence>
<dbReference type="AlphaFoldDB" id="M3CXE6"/>
<evidence type="ECO:0000313" key="3">
    <source>
        <dbReference type="EMBL" id="EMF08336.1"/>
    </source>
</evidence>
<name>M3CXE6_SPHMS</name>
<dbReference type="GO" id="GO:0008081">
    <property type="term" value="F:phosphoric diester hydrolase activity"/>
    <property type="evidence" value="ECO:0007669"/>
    <property type="project" value="InterPro"/>
</dbReference>
<evidence type="ECO:0000313" key="4">
    <source>
        <dbReference type="Proteomes" id="UP000016931"/>
    </source>
</evidence>
<dbReference type="Proteomes" id="UP000016931">
    <property type="component" value="Unassembled WGS sequence"/>
</dbReference>
<dbReference type="GeneID" id="27904334"/>